<feature type="domain" description="Glycosyl hydrolase family 13 catalytic" evidence="8">
    <location>
        <begin position="144"/>
        <end position="524"/>
    </location>
</feature>
<dbReference type="SUPFAM" id="SSF51011">
    <property type="entry name" value="Glycosyl hydrolase domain"/>
    <property type="match status" value="1"/>
</dbReference>
<dbReference type="InterPro" id="IPR006047">
    <property type="entry name" value="GH13_cat_dom"/>
</dbReference>
<dbReference type="Gene3D" id="2.60.40.10">
    <property type="entry name" value="Immunoglobulins"/>
    <property type="match status" value="1"/>
</dbReference>
<dbReference type="Gene3D" id="2.60.40.1180">
    <property type="entry name" value="Golgi alpha-mannosidase II"/>
    <property type="match status" value="1"/>
</dbReference>
<name>G0A3Y4_METMM</name>
<organism evidence="9 10">
    <name type="scientific">Methylomonas methanica (strain DSM 25384 / MC09)</name>
    <dbReference type="NCBI Taxonomy" id="857087"/>
    <lineage>
        <taxon>Bacteria</taxon>
        <taxon>Pseudomonadati</taxon>
        <taxon>Pseudomonadota</taxon>
        <taxon>Gammaproteobacteria</taxon>
        <taxon>Methylococcales</taxon>
        <taxon>Methylococcaceae</taxon>
        <taxon>Methylomonas</taxon>
    </lineage>
</organism>
<dbReference type="AlphaFoldDB" id="G0A3Y4"/>
<feature type="active site" description="Nucleophile" evidence="7">
    <location>
        <position position="339"/>
    </location>
</feature>
<evidence type="ECO:0000313" key="10">
    <source>
        <dbReference type="Proteomes" id="UP000008888"/>
    </source>
</evidence>
<dbReference type="PANTHER" id="PTHR43651">
    <property type="entry name" value="1,4-ALPHA-GLUCAN-BRANCHING ENZYME"/>
    <property type="match status" value="1"/>
</dbReference>
<dbReference type="EMBL" id="CP002738">
    <property type="protein sequence ID" value="AEG02756.1"/>
    <property type="molecule type" value="Genomic_DNA"/>
</dbReference>
<gene>
    <name evidence="9" type="ordered locus">Metme_4409</name>
</gene>
<comment type="function">
    <text evidence="2">Catalyzes the formation of the alpha-1,6-glucosidic linkages in glycogen by scission of a 1,4-alpha-linked oligosaccharide from growing alpha-1,4-glucan chains and the subsequent attachment of the oligosaccharide to the alpha-1,6 position.</text>
</comment>
<dbReference type="InterPro" id="IPR014756">
    <property type="entry name" value="Ig_E-set"/>
</dbReference>
<proteinExistence type="inferred from homology"/>
<evidence type="ECO:0000313" key="9">
    <source>
        <dbReference type="EMBL" id="AEG02756.1"/>
    </source>
</evidence>
<dbReference type="PIRSF" id="PIRSF000463">
    <property type="entry name" value="GlgB"/>
    <property type="match status" value="1"/>
</dbReference>
<keyword evidence="10" id="KW-1185">Reference proteome</keyword>
<dbReference type="STRING" id="857087.Metme_4409"/>
<accession>G0A3Y4</accession>
<dbReference type="SUPFAM" id="SSF81296">
    <property type="entry name" value="E set domains"/>
    <property type="match status" value="1"/>
</dbReference>
<dbReference type="InterPro" id="IPR013780">
    <property type="entry name" value="Glyco_hydro_b"/>
</dbReference>
<evidence type="ECO:0000256" key="7">
    <source>
        <dbReference type="PIRSR" id="PIRSR000463-1"/>
    </source>
</evidence>
<dbReference type="EC" id="2.4.1.18" evidence="4"/>
<dbReference type="CDD" id="cd11325">
    <property type="entry name" value="AmyAc_GTHase"/>
    <property type="match status" value="1"/>
</dbReference>
<feature type="active site" description="Proton donor" evidence="7">
    <location>
        <position position="375"/>
    </location>
</feature>
<dbReference type="InterPro" id="IPR006048">
    <property type="entry name" value="A-amylase/branching_C"/>
</dbReference>
<reference evidence="9 10" key="1">
    <citation type="journal article" date="2011" name="J. Bacteriol.">
        <title>Complete Genome Sequence of the Aerobic Marine Methanotroph Methylomonas methanica MC09.</title>
        <authorList>
            <person name="Boden R."/>
            <person name="Cunliffe M."/>
            <person name="Scanlan J."/>
            <person name="Moussard H."/>
            <person name="Kits K.D."/>
            <person name="Klotz M.G."/>
            <person name="Jetten M.S."/>
            <person name="Vuilleumier S."/>
            <person name="Han J."/>
            <person name="Peters L."/>
            <person name="Mikhailova N."/>
            <person name="Teshima H."/>
            <person name="Tapia R."/>
            <person name="Kyrpides N."/>
            <person name="Ivanova N."/>
            <person name="Pagani I."/>
            <person name="Cheng J.F."/>
            <person name="Goodwin L."/>
            <person name="Han C."/>
            <person name="Hauser L."/>
            <person name="Land M.L."/>
            <person name="Lapidus A."/>
            <person name="Lucas S."/>
            <person name="Pitluck S."/>
            <person name="Woyke T."/>
            <person name="Stein L."/>
            <person name="Murrell J.C."/>
        </authorList>
    </citation>
    <scope>NUCLEOTIDE SEQUENCE [LARGE SCALE GENOMIC DNA]</scope>
    <source>
        <strain evidence="9 10">MC09</strain>
    </source>
</reference>
<dbReference type="Proteomes" id="UP000008888">
    <property type="component" value="Chromosome"/>
</dbReference>
<dbReference type="GO" id="GO:0043169">
    <property type="term" value="F:cation binding"/>
    <property type="evidence" value="ECO:0007669"/>
    <property type="project" value="InterPro"/>
</dbReference>
<dbReference type="KEGG" id="mmt:Metme_4409"/>
<dbReference type="InterPro" id="IPR013783">
    <property type="entry name" value="Ig-like_fold"/>
</dbReference>
<dbReference type="GO" id="GO:0004553">
    <property type="term" value="F:hydrolase activity, hydrolyzing O-glycosyl compounds"/>
    <property type="evidence" value="ECO:0007669"/>
    <property type="project" value="InterPro"/>
</dbReference>
<evidence type="ECO:0000256" key="1">
    <source>
        <dbReference type="ARBA" id="ARBA00000826"/>
    </source>
</evidence>
<dbReference type="HOGENOM" id="CLU_004245_5_0_6"/>
<dbReference type="GO" id="GO:0005978">
    <property type="term" value="P:glycogen biosynthetic process"/>
    <property type="evidence" value="ECO:0007669"/>
    <property type="project" value="InterPro"/>
</dbReference>
<evidence type="ECO:0000259" key="8">
    <source>
        <dbReference type="SMART" id="SM00642"/>
    </source>
</evidence>
<reference evidence="10" key="3">
    <citation type="submission" date="2011-05" db="EMBL/GenBank/DDBJ databases">
        <title>Complete sequence of Methylomonas methanica MC09.</title>
        <authorList>
            <consortium name="US DOE Joint Genome Institute"/>
            <person name="Lucas S."/>
            <person name="Han J."/>
            <person name="Lapidus A."/>
            <person name="Cheng J.-F."/>
            <person name="Goodwin L."/>
            <person name="Pitluck S."/>
            <person name="Peters L."/>
            <person name="Mikhailova N."/>
            <person name="Teshima H."/>
            <person name="Han C."/>
            <person name="Tapia R."/>
            <person name="Land M."/>
            <person name="Hauser L."/>
            <person name="Kyrpides N."/>
            <person name="Ivanova N."/>
            <person name="Pagani I."/>
            <person name="Stein L."/>
            <person name="Woyke T."/>
        </authorList>
    </citation>
    <scope>NUCLEOTIDE SEQUENCE [LARGE SCALE GENOMIC DNA]</scope>
    <source>
        <strain evidence="10">MC09</strain>
    </source>
</reference>
<protein>
    <recommendedName>
        <fullName evidence="4">1,4-alpha-glucan branching enzyme</fullName>
        <ecNumber evidence="4">2.4.1.18</ecNumber>
    </recommendedName>
</protein>
<dbReference type="Pfam" id="PF02806">
    <property type="entry name" value="Alpha-amylase_C"/>
    <property type="match status" value="1"/>
</dbReference>
<comment type="similarity">
    <text evidence="3">Belongs to the glycosyl hydrolase 13 family. GlgB subfamily.</text>
</comment>
<dbReference type="InterPro" id="IPR044143">
    <property type="entry name" value="GlgB_N_E_set_prok"/>
</dbReference>
<dbReference type="SUPFAM" id="SSF51445">
    <property type="entry name" value="(Trans)glycosidases"/>
    <property type="match status" value="1"/>
</dbReference>
<evidence type="ECO:0000256" key="5">
    <source>
        <dbReference type="ARBA" id="ARBA00022679"/>
    </source>
</evidence>
<evidence type="ECO:0000256" key="6">
    <source>
        <dbReference type="ARBA" id="ARBA00023277"/>
    </source>
</evidence>
<evidence type="ECO:0000256" key="4">
    <source>
        <dbReference type="ARBA" id="ARBA00012541"/>
    </source>
</evidence>
<dbReference type="InterPro" id="IPR037439">
    <property type="entry name" value="Branching_enzy"/>
</dbReference>
<dbReference type="Pfam" id="PF02922">
    <property type="entry name" value="CBM_48"/>
    <property type="match status" value="1"/>
</dbReference>
<dbReference type="InterPro" id="IPR004193">
    <property type="entry name" value="Glyco_hydro_13_N"/>
</dbReference>
<dbReference type="GO" id="GO:0003844">
    <property type="term" value="F:1,4-alpha-glucan branching enzyme activity"/>
    <property type="evidence" value="ECO:0007669"/>
    <property type="project" value="UniProtKB-EC"/>
</dbReference>
<dbReference type="Pfam" id="PF00128">
    <property type="entry name" value="Alpha-amylase"/>
    <property type="match status" value="1"/>
</dbReference>
<keyword evidence="5" id="KW-0808">Transferase</keyword>
<reference key="2">
    <citation type="submission" date="2011-05" db="EMBL/GenBank/DDBJ databases">
        <title>Complete genome sequence of the aerobic marine methanotroph Methylomonas methanica MC09.</title>
        <authorList>
            <person name="Boden R."/>
            <person name="Cunliffe M."/>
            <person name="Scanlan J."/>
            <person name="Moussard H."/>
            <person name="Kits K.D."/>
            <person name="Klotz M."/>
            <person name="Jetten M."/>
            <person name="Vuilleumier S."/>
            <person name="Han J."/>
            <person name="Peters L."/>
            <person name="Mikhailova N."/>
            <person name="Teshima H."/>
            <person name="Tapia R."/>
            <person name="Kyrpides N."/>
            <person name="Ivanova N."/>
            <person name="Pagani I."/>
            <person name="Cheng J.-F."/>
            <person name="Goodwin L."/>
            <person name="Han C."/>
            <person name="Hauser L."/>
            <person name="Land M."/>
            <person name="Lapidus A."/>
            <person name="Lucas S."/>
            <person name="Pitluck S."/>
            <person name="Woyke T."/>
            <person name="Stein L.Y."/>
            <person name="Murrell C."/>
        </authorList>
    </citation>
    <scope>NUCLEOTIDE SEQUENCE</scope>
    <source>
        <strain>MC09</strain>
    </source>
</reference>
<dbReference type="eggNOG" id="COG0296">
    <property type="taxonomic scope" value="Bacteria"/>
</dbReference>
<dbReference type="Gene3D" id="3.20.20.80">
    <property type="entry name" value="Glycosidases"/>
    <property type="match status" value="1"/>
</dbReference>
<keyword evidence="6" id="KW-0119">Carbohydrate metabolism</keyword>
<sequence length="652" mass="73078">MTDMQTLTLAHIDNFTPMGGNLLADGTGATFRVWAPAAREVRLLWGYVSTDNGWENRRSAQLQASADGVWAGFVPELKSGDRYMFYVVGPAGGSEGLKRDPYARELSAEPGWPDCHCLLVDPAAFPWHDAEYRTPPVHELVIYQLHIGVWFIPAGRRNGTFLDVAGKLPYLQSLGINAIQPLPIVEFPGLFSLGYNGVDYFSPETDYGIKDDDPAMPRYLQSVNQLLYDINPRLRPYRLQDIQGTANQLKVLIDLCHLHGIAVLLDVVYNHAGGDFGDRGIYYFDRKASDSRDASLYFSDQGWAGGLVFAYRQDKVKQFLIDNATFWLREYHCDGFRYDEVSVIKNSGGEQGWRFCQYVTDTCRFIKPQAIHIAESWPVEQAIVRPTWQGGGGFDAAQSDGLREAVRTAVGQASAGTGAFVDMSRIAREIATPQLGDKWRAVQCTENHDIVRYDRGWRIPKIADSEDTQSWYARSRSRVALGLTLTAAGIAQLFMGQEFLEDKQWSDQPHSGHEIGWDNLNQARVDFLRFCRALIATRNRLPGLKGEGLNVFHVHDRNRILAFHRWVPGAGHDVVVVASLNETTFHDYWLGFPLPGFWNEVFNSDLYDNWMNPWMVGNGKGVYTSGAAMHGLPRSAGIAIPANSILIFAKSQ</sequence>
<evidence type="ECO:0000256" key="3">
    <source>
        <dbReference type="ARBA" id="ARBA00009000"/>
    </source>
</evidence>
<comment type="catalytic activity">
    <reaction evidence="1">
        <text>Transfers a segment of a (1-&gt;4)-alpha-D-glucan chain to a primary hydroxy group in a similar glucan chain.</text>
        <dbReference type="EC" id="2.4.1.18"/>
    </reaction>
</comment>
<dbReference type="PANTHER" id="PTHR43651:SF11">
    <property type="entry name" value="MALTO-OLIGOSYLTREHALOSE TREHALOHYDROLASE"/>
    <property type="match status" value="1"/>
</dbReference>
<dbReference type="CDD" id="cd02855">
    <property type="entry name" value="E_set_GBE_prok_N"/>
    <property type="match status" value="1"/>
</dbReference>
<evidence type="ECO:0000256" key="2">
    <source>
        <dbReference type="ARBA" id="ARBA00002953"/>
    </source>
</evidence>
<dbReference type="SMART" id="SM00642">
    <property type="entry name" value="Aamy"/>
    <property type="match status" value="1"/>
</dbReference>
<dbReference type="InterPro" id="IPR017853">
    <property type="entry name" value="GH"/>
</dbReference>
<dbReference type="RefSeq" id="WP_013820969.1">
    <property type="nucleotide sequence ID" value="NC_015572.1"/>
</dbReference>